<dbReference type="InterPro" id="IPR001247">
    <property type="entry name" value="ExoRNase_PH_dom1"/>
</dbReference>
<evidence type="ECO:0000256" key="3">
    <source>
        <dbReference type="ARBA" id="ARBA00006678"/>
    </source>
</evidence>
<evidence type="ECO:0000256" key="10">
    <source>
        <dbReference type="SAM" id="MobiDB-lite"/>
    </source>
</evidence>
<dbReference type="PANTHER" id="PTHR11097">
    <property type="entry name" value="EXOSOME COMPLEX EXONUCLEASE RIBOSOMAL RNA PROCESSING PROTEIN"/>
    <property type="match status" value="1"/>
</dbReference>
<keyword evidence="8" id="KW-0539">Nucleus</keyword>
<dbReference type="Proteomes" id="UP000800097">
    <property type="component" value="Unassembled WGS sequence"/>
</dbReference>
<dbReference type="GeneID" id="54549874"/>
<feature type="region of interest" description="Disordered" evidence="10">
    <location>
        <begin position="1"/>
        <end position="35"/>
    </location>
</feature>
<dbReference type="GO" id="GO:0000177">
    <property type="term" value="C:cytoplasmic exosome (RNase complex)"/>
    <property type="evidence" value="ECO:0007669"/>
    <property type="project" value="TreeGrafter"/>
</dbReference>
<dbReference type="InterPro" id="IPR020568">
    <property type="entry name" value="Ribosomal_Su5_D2-typ_SF"/>
</dbReference>
<sequence length="380" mass="41331">MAAATTAAKRPAPSNSDPQSQTTATPAPLSFPRPIFAALSPHPFLRAHLTSTAPVADRKSGAKGASKRQGIRANGRTPSESRTPQVHTGSLTHCNGSTVVRLGNTVAVCGVRAEILKAEADVEVTEKVDEDEDGGDDDDAEEELRALGLLVPNFEISTGSTPLLLPGNAPSAFAQTLTARVRNLLLATKVVRMRDLRILYTPSIDEEGVGGTRRKVVKGYWTLYIDTLFVSLDGCAFDAAWLAILAALRDTRLPRAYFDEEFEDILCDDDPAQARRLRLRGLPVPSSFAVFEAGETGDEDDDEEGADKMWILSDPDAFEEQVCREAVCVVVDLDRRTGGRGMVVRKIEKSGGGVVGRREMRGLVEMAWERWKVWREVLGA</sequence>
<dbReference type="EMBL" id="ML986484">
    <property type="protein sequence ID" value="KAF2281410.1"/>
    <property type="molecule type" value="Genomic_DNA"/>
</dbReference>
<gene>
    <name evidence="12" type="ORF">EI97DRAFT_410237</name>
</gene>
<keyword evidence="13" id="KW-1185">Reference proteome</keyword>
<dbReference type="GO" id="GO:0005730">
    <property type="term" value="C:nucleolus"/>
    <property type="evidence" value="ECO:0007669"/>
    <property type="project" value="UniProtKB-SubCell"/>
</dbReference>
<dbReference type="GO" id="GO:0000176">
    <property type="term" value="C:nuclear exosome (RNase complex)"/>
    <property type="evidence" value="ECO:0007669"/>
    <property type="project" value="TreeGrafter"/>
</dbReference>
<keyword evidence="7" id="KW-0694">RNA-binding</keyword>
<dbReference type="OrthoDB" id="45882at2759"/>
<dbReference type="Gene3D" id="3.30.230.70">
    <property type="entry name" value="GHMP Kinase, N-terminal domain"/>
    <property type="match status" value="1"/>
</dbReference>
<dbReference type="GO" id="GO:0016075">
    <property type="term" value="P:rRNA catabolic process"/>
    <property type="evidence" value="ECO:0007669"/>
    <property type="project" value="TreeGrafter"/>
</dbReference>
<dbReference type="GO" id="GO:0034475">
    <property type="term" value="P:U4 snRNA 3'-end processing"/>
    <property type="evidence" value="ECO:0007669"/>
    <property type="project" value="TreeGrafter"/>
</dbReference>
<proteinExistence type="inferred from homology"/>
<evidence type="ECO:0000256" key="2">
    <source>
        <dbReference type="ARBA" id="ARBA00004604"/>
    </source>
</evidence>
<comment type="similarity">
    <text evidence="3">Belongs to the RNase PH family.</text>
</comment>
<dbReference type="InterPro" id="IPR027408">
    <property type="entry name" value="PNPase/RNase_PH_dom_sf"/>
</dbReference>
<dbReference type="RefSeq" id="XP_033658947.1">
    <property type="nucleotide sequence ID" value="XM_033796699.1"/>
</dbReference>
<dbReference type="GO" id="GO:0034473">
    <property type="term" value="P:U1 snRNA 3'-end processing"/>
    <property type="evidence" value="ECO:0007669"/>
    <property type="project" value="TreeGrafter"/>
</dbReference>
<feature type="domain" description="Exoribonuclease phosphorolytic" evidence="11">
    <location>
        <begin position="80"/>
        <end position="254"/>
    </location>
</feature>
<dbReference type="SUPFAM" id="SSF54211">
    <property type="entry name" value="Ribosomal protein S5 domain 2-like"/>
    <property type="match status" value="1"/>
</dbReference>
<evidence type="ECO:0000256" key="1">
    <source>
        <dbReference type="ARBA" id="ARBA00004496"/>
    </source>
</evidence>
<dbReference type="GO" id="GO:0000467">
    <property type="term" value="P:exonucleolytic trimming to generate mature 3'-end of 5.8S rRNA from tricistronic rRNA transcript (SSU-rRNA, 5.8S rRNA, LSU-rRNA)"/>
    <property type="evidence" value="ECO:0007669"/>
    <property type="project" value="TreeGrafter"/>
</dbReference>
<organism evidence="12 13">
    <name type="scientific">Westerdykella ornata</name>
    <dbReference type="NCBI Taxonomy" id="318751"/>
    <lineage>
        <taxon>Eukaryota</taxon>
        <taxon>Fungi</taxon>
        <taxon>Dikarya</taxon>
        <taxon>Ascomycota</taxon>
        <taxon>Pezizomycotina</taxon>
        <taxon>Dothideomycetes</taxon>
        <taxon>Pleosporomycetidae</taxon>
        <taxon>Pleosporales</taxon>
        <taxon>Sporormiaceae</taxon>
        <taxon>Westerdykella</taxon>
    </lineage>
</organism>
<reference evidence="12" key="1">
    <citation type="journal article" date="2020" name="Stud. Mycol.">
        <title>101 Dothideomycetes genomes: a test case for predicting lifestyles and emergence of pathogens.</title>
        <authorList>
            <person name="Haridas S."/>
            <person name="Albert R."/>
            <person name="Binder M."/>
            <person name="Bloem J."/>
            <person name="Labutti K."/>
            <person name="Salamov A."/>
            <person name="Andreopoulos B."/>
            <person name="Baker S."/>
            <person name="Barry K."/>
            <person name="Bills G."/>
            <person name="Bluhm B."/>
            <person name="Cannon C."/>
            <person name="Castanera R."/>
            <person name="Culley D."/>
            <person name="Daum C."/>
            <person name="Ezra D."/>
            <person name="Gonzalez J."/>
            <person name="Henrissat B."/>
            <person name="Kuo A."/>
            <person name="Liang C."/>
            <person name="Lipzen A."/>
            <person name="Lutzoni F."/>
            <person name="Magnuson J."/>
            <person name="Mondo S."/>
            <person name="Nolan M."/>
            <person name="Ohm R."/>
            <person name="Pangilinan J."/>
            <person name="Park H.-J."/>
            <person name="Ramirez L."/>
            <person name="Alfaro M."/>
            <person name="Sun H."/>
            <person name="Tritt A."/>
            <person name="Yoshinaga Y."/>
            <person name="Zwiers L.-H."/>
            <person name="Turgeon B."/>
            <person name="Goodwin S."/>
            <person name="Spatafora J."/>
            <person name="Crous P."/>
            <person name="Grigoriev I."/>
        </authorList>
    </citation>
    <scope>NUCLEOTIDE SEQUENCE</scope>
    <source>
        <strain evidence="12">CBS 379.55</strain>
    </source>
</reference>
<evidence type="ECO:0000313" key="12">
    <source>
        <dbReference type="EMBL" id="KAF2281410.1"/>
    </source>
</evidence>
<keyword evidence="4" id="KW-0963">Cytoplasm</keyword>
<keyword evidence="5" id="KW-0698">rRNA processing</keyword>
<evidence type="ECO:0000256" key="4">
    <source>
        <dbReference type="ARBA" id="ARBA00022490"/>
    </source>
</evidence>
<evidence type="ECO:0000259" key="11">
    <source>
        <dbReference type="Pfam" id="PF01138"/>
    </source>
</evidence>
<evidence type="ECO:0000256" key="6">
    <source>
        <dbReference type="ARBA" id="ARBA00022835"/>
    </source>
</evidence>
<evidence type="ECO:0000256" key="5">
    <source>
        <dbReference type="ARBA" id="ARBA00022552"/>
    </source>
</evidence>
<feature type="compositionally biased region" description="Polar residues" evidence="10">
    <location>
        <begin position="76"/>
        <end position="92"/>
    </location>
</feature>
<dbReference type="GO" id="GO:0071038">
    <property type="term" value="P:TRAMP-dependent tRNA surveillance pathway"/>
    <property type="evidence" value="ECO:0007669"/>
    <property type="project" value="TreeGrafter"/>
</dbReference>
<dbReference type="Pfam" id="PF01138">
    <property type="entry name" value="RNase_PH"/>
    <property type="match status" value="1"/>
</dbReference>
<protein>
    <recommendedName>
        <fullName evidence="9">Ribosomal RNA-processing protein 43</fullName>
    </recommendedName>
</protein>
<dbReference type="GO" id="GO:0071035">
    <property type="term" value="P:nuclear polyadenylation-dependent rRNA catabolic process"/>
    <property type="evidence" value="ECO:0007669"/>
    <property type="project" value="TreeGrafter"/>
</dbReference>
<dbReference type="PANTHER" id="PTHR11097:SF9">
    <property type="entry name" value="EXOSOME COMPLEX COMPONENT RRP43"/>
    <property type="match status" value="1"/>
</dbReference>
<evidence type="ECO:0000256" key="9">
    <source>
        <dbReference type="ARBA" id="ARBA00030617"/>
    </source>
</evidence>
<dbReference type="SUPFAM" id="SSF55666">
    <property type="entry name" value="Ribonuclease PH domain 2-like"/>
    <property type="match status" value="1"/>
</dbReference>
<feature type="compositionally biased region" description="Polar residues" evidence="10">
    <location>
        <begin position="13"/>
        <end position="25"/>
    </location>
</feature>
<name>A0A6A6JXR0_WESOR</name>
<dbReference type="GO" id="GO:0034476">
    <property type="term" value="P:U5 snRNA 3'-end processing"/>
    <property type="evidence" value="ECO:0007669"/>
    <property type="project" value="TreeGrafter"/>
</dbReference>
<keyword evidence="6" id="KW-0271">Exosome</keyword>
<evidence type="ECO:0000313" key="13">
    <source>
        <dbReference type="Proteomes" id="UP000800097"/>
    </source>
</evidence>
<dbReference type="GO" id="GO:0035925">
    <property type="term" value="F:mRNA 3'-UTR AU-rich region binding"/>
    <property type="evidence" value="ECO:0007669"/>
    <property type="project" value="TreeGrafter"/>
</dbReference>
<comment type="subcellular location">
    <subcellularLocation>
        <location evidence="1">Cytoplasm</location>
    </subcellularLocation>
    <subcellularLocation>
        <location evidence="2">Nucleus</location>
        <location evidence="2">Nucleolus</location>
    </subcellularLocation>
</comment>
<evidence type="ECO:0000256" key="8">
    <source>
        <dbReference type="ARBA" id="ARBA00023242"/>
    </source>
</evidence>
<dbReference type="GO" id="GO:0071028">
    <property type="term" value="P:nuclear mRNA surveillance"/>
    <property type="evidence" value="ECO:0007669"/>
    <property type="project" value="TreeGrafter"/>
</dbReference>
<evidence type="ECO:0000256" key="7">
    <source>
        <dbReference type="ARBA" id="ARBA00022884"/>
    </source>
</evidence>
<dbReference type="AlphaFoldDB" id="A0A6A6JXR0"/>
<feature type="region of interest" description="Disordered" evidence="10">
    <location>
        <begin position="51"/>
        <end position="92"/>
    </location>
</feature>
<dbReference type="InterPro" id="IPR050590">
    <property type="entry name" value="Exosome_comp_Rrp42_subfam"/>
</dbReference>
<accession>A0A6A6JXR0</accession>
<dbReference type="InterPro" id="IPR036345">
    <property type="entry name" value="ExoRNase_PH_dom2_sf"/>
</dbReference>